<organism evidence="2 3">
    <name type="scientific">Ameca splendens</name>
    <dbReference type="NCBI Taxonomy" id="208324"/>
    <lineage>
        <taxon>Eukaryota</taxon>
        <taxon>Metazoa</taxon>
        <taxon>Chordata</taxon>
        <taxon>Craniata</taxon>
        <taxon>Vertebrata</taxon>
        <taxon>Euteleostomi</taxon>
        <taxon>Actinopterygii</taxon>
        <taxon>Neopterygii</taxon>
        <taxon>Teleostei</taxon>
        <taxon>Neoteleostei</taxon>
        <taxon>Acanthomorphata</taxon>
        <taxon>Ovalentaria</taxon>
        <taxon>Atherinomorphae</taxon>
        <taxon>Cyprinodontiformes</taxon>
        <taxon>Goodeidae</taxon>
        <taxon>Ameca</taxon>
    </lineage>
</organism>
<feature type="non-terminal residue" evidence="2">
    <location>
        <position position="1"/>
    </location>
</feature>
<sequence length="74" mass="8100">SLAEVKHNIQEVEEMEEIWNYFYLSFASLPIHYIVVVSVKVNADYGLMKTGVFAATPFSPPKAATPSPASAPSI</sequence>
<name>A0ABV0ZLQ1_9TELE</name>
<comment type="caution">
    <text evidence="2">The sequence shown here is derived from an EMBL/GenBank/DDBJ whole genome shotgun (WGS) entry which is preliminary data.</text>
</comment>
<keyword evidence="1" id="KW-1133">Transmembrane helix</keyword>
<gene>
    <name evidence="2" type="ORF">AMECASPLE_014326</name>
</gene>
<evidence type="ECO:0000313" key="2">
    <source>
        <dbReference type="EMBL" id="MEQ2307060.1"/>
    </source>
</evidence>
<protein>
    <submittedName>
        <fullName evidence="2">Uncharacterized protein</fullName>
    </submittedName>
</protein>
<keyword evidence="1" id="KW-0812">Transmembrane</keyword>
<evidence type="ECO:0000313" key="3">
    <source>
        <dbReference type="Proteomes" id="UP001469553"/>
    </source>
</evidence>
<dbReference type="Proteomes" id="UP001469553">
    <property type="component" value="Unassembled WGS sequence"/>
</dbReference>
<feature type="transmembrane region" description="Helical" evidence="1">
    <location>
        <begin position="20"/>
        <end position="39"/>
    </location>
</feature>
<evidence type="ECO:0000256" key="1">
    <source>
        <dbReference type="SAM" id="Phobius"/>
    </source>
</evidence>
<keyword evidence="3" id="KW-1185">Reference proteome</keyword>
<dbReference type="EMBL" id="JAHRIP010066800">
    <property type="protein sequence ID" value="MEQ2307060.1"/>
    <property type="molecule type" value="Genomic_DNA"/>
</dbReference>
<reference evidence="2 3" key="1">
    <citation type="submission" date="2021-06" db="EMBL/GenBank/DDBJ databases">
        <authorList>
            <person name="Palmer J.M."/>
        </authorList>
    </citation>
    <scope>NUCLEOTIDE SEQUENCE [LARGE SCALE GENOMIC DNA]</scope>
    <source>
        <strain evidence="2 3">AS_MEX2019</strain>
        <tissue evidence="2">Muscle</tissue>
    </source>
</reference>
<keyword evidence="1" id="KW-0472">Membrane</keyword>
<accession>A0ABV0ZLQ1</accession>
<proteinExistence type="predicted"/>